<evidence type="ECO:0000256" key="6">
    <source>
        <dbReference type="ARBA" id="ARBA00022840"/>
    </source>
</evidence>
<keyword evidence="12" id="KW-0963">Cytoplasm</keyword>
<comment type="caution">
    <text evidence="18">The sequence shown here is derived from an EMBL/GenBank/DDBJ whole genome shotgun (WGS) entry which is preliminary data.</text>
</comment>
<proteinExistence type="inferred from homology"/>
<evidence type="ECO:0000313" key="18">
    <source>
        <dbReference type="EMBL" id="HJG87744.1"/>
    </source>
</evidence>
<dbReference type="EMBL" id="DYUC01000122">
    <property type="protein sequence ID" value="HJG87744.1"/>
    <property type="molecule type" value="Genomic_DNA"/>
</dbReference>
<evidence type="ECO:0000256" key="16">
    <source>
        <dbReference type="PROSITE-ProRule" id="PRU00409"/>
    </source>
</evidence>
<accession>A0A921STZ8</accession>
<dbReference type="SUPFAM" id="SSF56059">
    <property type="entry name" value="Glutathione synthetase ATP-binding domain-like"/>
    <property type="match status" value="1"/>
</dbReference>
<evidence type="ECO:0000256" key="5">
    <source>
        <dbReference type="ARBA" id="ARBA00022741"/>
    </source>
</evidence>
<feature type="active site" evidence="13">
    <location>
        <position position="323"/>
    </location>
</feature>
<dbReference type="HAMAP" id="MF_00047">
    <property type="entry name" value="Dala_Dala_lig"/>
    <property type="match status" value="1"/>
</dbReference>
<comment type="function">
    <text evidence="12">Cell wall formation.</text>
</comment>
<feature type="binding site" evidence="14">
    <location>
        <begin position="181"/>
        <end position="183"/>
    </location>
    <ligand>
        <name>ATP</name>
        <dbReference type="ChEBI" id="CHEBI:30616"/>
    </ligand>
</feature>
<feature type="binding site" evidence="15">
    <location>
        <position position="314"/>
    </location>
    <ligand>
        <name>Mg(2+)</name>
        <dbReference type="ChEBI" id="CHEBI:18420"/>
        <label>2</label>
    </ligand>
</feature>
<feature type="domain" description="ATP-grasp" evidence="17">
    <location>
        <begin position="144"/>
        <end position="345"/>
    </location>
</feature>
<dbReference type="NCBIfam" id="NF000091">
    <property type="entry name" value="D_ala_D_ser_VanG"/>
    <property type="match status" value="1"/>
</dbReference>
<dbReference type="GO" id="GO:0005829">
    <property type="term" value="C:cytosol"/>
    <property type="evidence" value="ECO:0007669"/>
    <property type="project" value="TreeGrafter"/>
</dbReference>
<keyword evidence="6 16" id="KW-0067">ATP-binding</keyword>
<dbReference type="NCBIfam" id="TIGR01205">
    <property type="entry name" value="D_ala_D_alaTIGR"/>
    <property type="match status" value="1"/>
</dbReference>
<dbReference type="GO" id="GO:0009252">
    <property type="term" value="P:peptidoglycan biosynthetic process"/>
    <property type="evidence" value="ECO:0007669"/>
    <property type="project" value="UniProtKB-UniRule"/>
</dbReference>
<evidence type="ECO:0000256" key="8">
    <source>
        <dbReference type="ARBA" id="ARBA00022960"/>
    </source>
</evidence>
<feature type="binding site" evidence="15">
    <location>
        <position position="312"/>
    </location>
    <ligand>
        <name>Mg(2+)</name>
        <dbReference type="ChEBI" id="CHEBI:18420"/>
        <label>2</label>
    </ligand>
</feature>
<reference evidence="18" key="2">
    <citation type="submission" date="2021-09" db="EMBL/GenBank/DDBJ databases">
        <authorList>
            <person name="Gilroy R."/>
        </authorList>
    </citation>
    <scope>NUCLEOTIDE SEQUENCE</scope>
    <source>
        <strain evidence="18">CHK179-5677</strain>
    </source>
</reference>
<evidence type="ECO:0000256" key="12">
    <source>
        <dbReference type="HAMAP-Rule" id="MF_00047"/>
    </source>
</evidence>
<name>A0A921STZ8_9FIRM</name>
<dbReference type="InterPro" id="IPR000291">
    <property type="entry name" value="D-Ala_lig_Van_CS"/>
</dbReference>
<dbReference type="GO" id="GO:0005524">
    <property type="term" value="F:ATP binding"/>
    <property type="evidence" value="ECO:0007669"/>
    <property type="project" value="UniProtKB-UniRule"/>
</dbReference>
<evidence type="ECO:0000256" key="4">
    <source>
        <dbReference type="ARBA" id="ARBA00022723"/>
    </source>
</evidence>
<keyword evidence="4 15" id="KW-0479">Metal-binding</keyword>
<comment type="pathway">
    <text evidence="12">Cell wall biogenesis; peptidoglycan biosynthesis.</text>
</comment>
<comment type="catalytic activity">
    <reaction evidence="12">
        <text>2 D-alanine + ATP = D-alanyl-D-alanine + ADP + phosphate + H(+)</text>
        <dbReference type="Rhea" id="RHEA:11224"/>
        <dbReference type="ChEBI" id="CHEBI:15378"/>
        <dbReference type="ChEBI" id="CHEBI:30616"/>
        <dbReference type="ChEBI" id="CHEBI:43474"/>
        <dbReference type="ChEBI" id="CHEBI:57416"/>
        <dbReference type="ChEBI" id="CHEBI:57822"/>
        <dbReference type="ChEBI" id="CHEBI:456216"/>
        <dbReference type="EC" id="6.3.2.4"/>
    </reaction>
</comment>
<comment type="subcellular location">
    <subcellularLocation>
        <location evidence="12">Cytoplasm</location>
    </subcellularLocation>
</comment>
<dbReference type="SUPFAM" id="SSF52440">
    <property type="entry name" value="PreATP-grasp domain"/>
    <property type="match status" value="1"/>
</dbReference>
<feature type="active site" evidence="13">
    <location>
        <position position="189"/>
    </location>
</feature>
<feature type="binding site" evidence="14">
    <location>
        <position position="140"/>
    </location>
    <ligand>
        <name>ATP</name>
        <dbReference type="ChEBI" id="CHEBI:30616"/>
    </ligand>
</feature>
<dbReference type="InterPro" id="IPR011095">
    <property type="entry name" value="Dala_Dala_lig_C"/>
</dbReference>
<dbReference type="GO" id="GO:0046872">
    <property type="term" value="F:metal ion binding"/>
    <property type="evidence" value="ECO:0007669"/>
    <property type="project" value="UniProtKB-KW"/>
</dbReference>
<keyword evidence="11 12" id="KW-0961">Cell wall biogenesis/degradation</keyword>
<evidence type="ECO:0000256" key="3">
    <source>
        <dbReference type="ARBA" id="ARBA00022598"/>
    </source>
</evidence>
<dbReference type="AlphaFoldDB" id="A0A921STZ8"/>
<protein>
    <recommendedName>
        <fullName evidence="12">D-alanine--D-alanine ligase</fullName>
        <ecNumber evidence="12">6.3.2.4</ecNumber>
    </recommendedName>
    <alternativeName>
        <fullName evidence="12">D-Ala-D-Ala ligase</fullName>
    </alternativeName>
    <alternativeName>
        <fullName evidence="12">D-alanylalanine synthetase</fullName>
    </alternativeName>
</protein>
<dbReference type="EC" id="6.3.2.4" evidence="12"/>
<dbReference type="InterPro" id="IPR016185">
    <property type="entry name" value="PreATP-grasp_dom_sf"/>
</dbReference>
<dbReference type="InterPro" id="IPR011761">
    <property type="entry name" value="ATP-grasp"/>
</dbReference>
<dbReference type="PANTHER" id="PTHR23132">
    <property type="entry name" value="D-ALANINE--D-ALANINE LIGASE"/>
    <property type="match status" value="1"/>
</dbReference>
<feature type="binding site" evidence="14">
    <location>
        <begin position="219"/>
        <end position="226"/>
    </location>
    <ligand>
        <name>ATP</name>
        <dbReference type="ChEBI" id="CHEBI:30616"/>
    </ligand>
</feature>
<evidence type="ECO:0000256" key="2">
    <source>
        <dbReference type="ARBA" id="ARBA00010871"/>
    </source>
</evidence>
<evidence type="ECO:0000256" key="11">
    <source>
        <dbReference type="ARBA" id="ARBA00023316"/>
    </source>
</evidence>
<feature type="binding site" evidence="14">
    <location>
        <begin position="189"/>
        <end position="190"/>
    </location>
    <ligand>
        <name>ATP</name>
        <dbReference type="ChEBI" id="CHEBI:30616"/>
    </ligand>
</feature>
<dbReference type="PROSITE" id="PS00844">
    <property type="entry name" value="DALA_DALA_LIGASE_2"/>
    <property type="match status" value="1"/>
</dbReference>
<dbReference type="PROSITE" id="PS00843">
    <property type="entry name" value="DALA_DALA_LIGASE_1"/>
    <property type="match status" value="1"/>
</dbReference>
<dbReference type="RefSeq" id="WP_295370021.1">
    <property type="nucleotide sequence ID" value="NZ_DYUC01000122.1"/>
</dbReference>
<feature type="active site" evidence="13">
    <location>
        <position position="16"/>
    </location>
</feature>
<dbReference type="PANTHER" id="PTHR23132:SF25">
    <property type="entry name" value="D-ALANINE--D-ALANINE LIGASE A"/>
    <property type="match status" value="1"/>
</dbReference>
<dbReference type="Pfam" id="PF01820">
    <property type="entry name" value="Dala_Dala_lig_N"/>
    <property type="match status" value="1"/>
</dbReference>
<dbReference type="Gene3D" id="3.30.1490.20">
    <property type="entry name" value="ATP-grasp fold, A domain"/>
    <property type="match status" value="1"/>
</dbReference>
<comment type="cofactor">
    <cofactor evidence="15">
        <name>Mg(2+)</name>
        <dbReference type="ChEBI" id="CHEBI:18420"/>
    </cofactor>
    <cofactor evidence="15">
        <name>Mn(2+)</name>
        <dbReference type="ChEBI" id="CHEBI:29035"/>
    </cofactor>
    <text evidence="15">Binds 2 magnesium or manganese ions per subunit.</text>
</comment>
<evidence type="ECO:0000256" key="15">
    <source>
        <dbReference type="PIRSR" id="PIRSR039102-3"/>
    </source>
</evidence>
<dbReference type="Gene3D" id="3.30.470.20">
    <property type="entry name" value="ATP-grasp fold, B domain"/>
    <property type="match status" value="1"/>
</dbReference>
<feature type="binding site" evidence="15">
    <location>
        <position position="299"/>
    </location>
    <ligand>
        <name>Mg(2+)</name>
        <dbReference type="ChEBI" id="CHEBI:18420"/>
        <label>1</label>
    </ligand>
</feature>
<dbReference type="PIRSF" id="PIRSF039102">
    <property type="entry name" value="Ddl/VanB"/>
    <property type="match status" value="1"/>
</dbReference>
<feature type="binding site" evidence="14">
    <location>
        <begin position="311"/>
        <end position="312"/>
    </location>
    <ligand>
        <name>ATP</name>
        <dbReference type="ChEBI" id="CHEBI:30616"/>
    </ligand>
</feature>
<organism evidence="18 19">
    <name type="scientific">Pseudoflavonifractor capillosus</name>
    <dbReference type="NCBI Taxonomy" id="106588"/>
    <lineage>
        <taxon>Bacteria</taxon>
        <taxon>Bacillati</taxon>
        <taxon>Bacillota</taxon>
        <taxon>Clostridia</taxon>
        <taxon>Eubacteriales</taxon>
        <taxon>Oscillospiraceae</taxon>
        <taxon>Pseudoflavonifractor</taxon>
    </lineage>
</organism>
<evidence type="ECO:0000256" key="13">
    <source>
        <dbReference type="PIRSR" id="PIRSR039102-1"/>
    </source>
</evidence>
<dbReference type="InterPro" id="IPR005905">
    <property type="entry name" value="D_ala_D_ala"/>
</dbReference>
<keyword evidence="8 12" id="KW-0133">Cell shape</keyword>
<evidence type="ECO:0000259" key="17">
    <source>
        <dbReference type="PROSITE" id="PS50975"/>
    </source>
</evidence>
<evidence type="ECO:0000256" key="9">
    <source>
        <dbReference type="ARBA" id="ARBA00022984"/>
    </source>
</evidence>
<reference evidence="18" key="1">
    <citation type="journal article" date="2021" name="PeerJ">
        <title>Extensive microbial diversity within the chicken gut microbiome revealed by metagenomics and culture.</title>
        <authorList>
            <person name="Gilroy R."/>
            <person name="Ravi A."/>
            <person name="Getino M."/>
            <person name="Pursley I."/>
            <person name="Horton D.L."/>
            <person name="Alikhan N.F."/>
            <person name="Baker D."/>
            <person name="Gharbi K."/>
            <person name="Hall N."/>
            <person name="Watson M."/>
            <person name="Adriaenssens E.M."/>
            <person name="Foster-Nyarko E."/>
            <person name="Jarju S."/>
            <person name="Secka A."/>
            <person name="Antonio M."/>
            <person name="Oren A."/>
            <person name="Chaudhuri R.R."/>
            <person name="La Ragione R."/>
            <person name="Hildebrand F."/>
            <person name="Pallen M.J."/>
        </authorList>
    </citation>
    <scope>NUCLEOTIDE SEQUENCE</scope>
    <source>
        <strain evidence="18">CHK179-5677</strain>
    </source>
</reference>
<keyword evidence="10 15" id="KW-0464">Manganese</keyword>
<keyword evidence="3 12" id="KW-0436">Ligase</keyword>
<dbReference type="InterPro" id="IPR013815">
    <property type="entry name" value="ATP_grasp_subdomain_1"/>
</dbReference>
<keyword evidence="5 14" id="KW-0547">Nucleotide-binding</keyword>
<evidence type="ECO:0000256" key="10">
    <source>
        <dbReference type="ARBA" id="ARBA00023211"/>
    </source>
</evidence>
<dbReference type="Proteomes" id="UP000760668">
    <property type="component" value="Unassembled WGS sequence"/>
</dbReference>
<keyword evidence="9 12" id="KW-0573">Peptidoglycan synthesis</keyword>
<feature type="binding site" evidence="15">
    <location>
        <position position="312"/>
    </location>
    <ligand>
        <name>Mg(2+)</name>
        <dbReference type="ChEBI" id="CHEBI:18420"/>
        <label>1</label>
    </ligand>
</feature>
<evidence type="ECO:0000256" key="14">
    <source>
        <dbReference type="PIRSR" id="PIRSR039102-2"/>
    </source>
</evidence>
<evidence type="ECO:0000313" key="19">
    <source>
        <dbReference type="Proteomes" id="UP000760668"/>
    </source>
</evidence>
<comment type="cofactor">
    <cofactor evidence="1">
        <name>Mn(2+)</name>
        <dbReference type="ChEBI" id="CHEBI:29035"/>
    </cofactor>
</comment>
<dbReference type="PROSITE" id="PS50975">
    <property type="entry name" value="ATP_GRASP"/>
    <property type="match status" value="1"/>
</dbReference>
<dbReference type="Gene3D" id="3.40.50.20">
    <property type="match status" value="1"/>
</dbReference>
<dbReference type="Pfam" id="PF07478">
    <property type="entry name" value="Dala_Dala_lig_C"/>
    <property type="match status" value="1"/>
</dbReference>
<evidence type="ECO:0000256" key="1">
    <source>
        <dbReference type="ARBA" id="ARBA00001936"/>
    </source>
</evidence>
<comment type="similarity">
    <text evidence="2 12">Belongs to the D-alanine--D-alanine ligase family.</text>
</comment>
<dbReference type="GO" id="GO:0008360">
    <property type="term" value="P:regulation of cell shape"/>
    <property type="evidence" value="ECO:0007669"/>
    <property type="project" value="UniProtKB-KW"/>
</dbReference>
<dbReference type="FunFam" id="3.30.470.20:FF:000008">
    <property type="entry name" value="D-alanine--D-alanine ligase"/>
    <property type="match status" value="1"/>
</dbReference>
<dbReference type="GO" id="GO:0071555">
    <property type="term" value="P:cell wall organization"/>
    <property type="evidence" value="ECO:0007669"/>
    <property type="project" value="UniProtKB-KW"/>
</dbReference>
<dbReference type="GO" id="GO:0008716">
    <property type="term" value="F:D-alanine-D-alanine ligase activity"/>
    <property type="evidence" value="ECO:0007669"/>
    <property type="project" value="UniProtKB-UniRule"/>
</dbReference>
<sequence length="350" mass="37471">MKRKTIAVLFGGCSTEYPVSLQSAHAVITHLDQTRYEPVLLGITRDGRWLYYDGPMADIPADTWHRNAAHCTPALISPDRETHGLLLLAAAGPSVIRLDAAFPVLHGKNGEDGTVQGLLELAGIPVVGCGSLGSAVCMDKDVAHRLAASAGLEVPRSALFHAWEDPALLPDLTAGLRLPLFVKPARAGSSFGITRVTDWADLPQAVSAALEHDDKVVIEERVPGFEVGCAVLGAEALTVGRVDEIELADGFFDYTEKYQLLTARIHMPARIAPEDEARVQQAAVKAYRALCCTGCARADFFFTPEGKIVFNEINTIPGFTSHSRYPAMMAGVGLDFSALVNRLVEGAVGA</sequence>
<gene>
    <name evidence="18" type="primary">vanG</name>
    <name evidence="12" type="synonym">ddl</name>
    <name evidence="18" type="ORF">K8V01_12125</name>
</gene>
<dbReference type="InterPro" id="IPR011127">
    <property type="entry name" value="Dala_Dala_lig_N"/>
</dbReference>
<keyword evidence="7 15" id="KW-0460">Magnesium</keyword>
<dbReference type="NCBIfam" id="NF002528">
    <property type="entry name" value="PRK01966.1-4"/>
    <property type="match status" value="1"/>
</dbReference>
<evidence type="ECO:0000256" key="7">
    <source>
        <dbReference type="ARBA" id="ARBA00022842"/>
    </source>
</evidence>